<name>A0A2S0JVB4_LYSSH</name>
<sequence>MVFIKEGALQSHHEKQAAIYSCKVLLNCYLRECCEDQRKLLKVNRQDHTFSLHFQASHETIIGKFTFYSPNGEHEYAYFFLQNGQALTLTFLASLIVQEYLQHNKAITHDHVQNFIARVENSYQNMAVFLKHATSSLINDYLSSEQSLLYGHPFHPYPKNTVGFTSQEVATYCPELRTSFPLCYLAVRYDIFQETWVTESAAHEFLQKFEYDIRQQLKFDDDNYRILPMHPWQYAYVQTLEAVQKFERQQKIRFLGSSGPVCYPTSSVRTVYIPQFKCNLKLSLSIQITNMLRINSQEQMTRTLDAAHYLLAHDCFVEEHYTKVLYETGVCTCRFEEEALTALFTMAYRPMVLDEKSTYVVASLVEAPIQGKPCRLYDWLKGQNVEQWFRQYITISLLPIVRLADKKGIHFEAHLQNTLITLRDGKPHIFWIRDLEGVSIEQEKVATHRQAQGPLFYEKEQAWSRTKYYFMVNHLGSFIHALARDFQLSEAHFWQIVREMLLEEWEQTQNELVAHLLTTSVFYAKKNLYSCLIGKSEIPEYVAVKNALYKGNELYEIDDSFHASK</sequence>
<comment type="pathway">
    <text evidence="1">Siderophore biosynthesis.</text>
</comment>
<evidence type="ECO:0000259" key="3">
    <source>
        <dbReference type="Pfam" id="PF04183"/>
    </source>
</evidence>
<dbReference type="PANTHER" id="PTHR34384">
    <property type="entry name" value="L-2,3-DIAMINOPROPANOATE--CITRATE LIGASE"/>
    <property type="match status" value="1"/>
</dbReference>
<dbReference type="InterPro" id="IPR007310">
    <property type="entry name" value="Aerobactin_biosyn_IucA/IucC_N"/>
</dbReference>
<dbReference type="EMBL" id="CP019980">
    <property type="protein sequence ID" value="AVK95087.1"/>
    <property type="molecule type" value="Genomic_DNA"/>
</dbReference>
<dbReference type="Gene3D" id="1.10.510.40">
    <property type="match status" value="1"/>
</dbReference>
<dbReference type="AlphaFoldDB" id="A0A2S0JVB4"/>
<evidence type="ECO:0000313" key="6">
    <source>
        <dbReference type="Proteomes" id="UP000238825"/>
    </source>
</evidence>
<proteinExistence type="inferred from homology"/>
<dbReference type="PANTHER" id="PTHR34384:SF5">
    <property type="entry name" value="L-2,3-DIAMINOPROPANOATE--CITRATE LIGASE"/>
    <property type="match status" value="1"/>
</dbReference>
<comment type="similarity">
    <text evidence="2">Belongs to the IucA/IucC family.</text>
</comment>
<feature type="domain" description="Aerobactin siderophore biosynthesis IucA/IucC N-terminal" evidence="3">
    <location>
        <begin position="140"/>
        <end position="364"/>
    </location>
</feature>
<feature type="domain" description="Aerobactin siderophore biosynthesis IucA/IucC-like C-terminal" evidence="4">
    <location>
        <begin position="386"/>
        <end position="529"/>
    </location>
</feature>
<evidence type="ECO:0000256" key="2">
    <source>
        <dbReference type="ARBA" id="ARBA00007832"/>
    </source>
</evidence>
<dbReference type="Pfam" id="PF06276">
    <property type="entry name" value="FhuF"/>
    <property type="match status" value="1"/>
</dbReference>
<reference evidence="5 6" key="1">
    <citation type="submission" date="2017-03" db="EMBL/GenBank/DDBJ databases">
        <title>The whole genome sequencing and assembly of Lysinibacillus sphaericus DSM 28T strain.</title>
        <authorList>
            <person name="Lee Y.-J."/>
            <person name="Yi H."/>
            <person name="Bahn Y.-S."/>
            <person name="Kim J.F."/>
            <person name="Lee D.-W."/>
        </authorList>
    </citation>
    <scope>NUCLEOTIDE SEQUENCE [LARGE SCALE GENOMIC DNA]</scope>
    <source>
        <strain evidence="5 6">DSM 28</strain>
    </source>
</reference>
<dbReference type="InterPro" id="IPR022770">
    <property type="entry name" value="IucA/IucC-like_C"/>
</dbReference>
<organism evidence="5 6">
    <name type="scientific">Lysinibacillus sphaericus</name>
    <name type="common">Bacillus sphaericus</name>
    <dbReference type="NCBI Taxonomy" id="1421"/>
    <lineage>
        <taxon>Bacteria</taxon>
        <taxon>Bacillati</taxon>
        <taxon>Bacillota</taxon>
        <taxon>Bacilli</taxon>
        <taxon>Bacillales</taxon>
        <taxon>Bacillaceae</taxon>
        <taxon>Lysinibacillus</taxon>
    </lineage>
</organism>
<dbReference type="Proteomes" id="UP000238825">
    <property type="component" value="Chromosome"/>
</dbReference>
<dbReference type="GO" id="GO:0016881">
    <property type="term" value="F:acid-amino acid ligase activity"/>
    <property type="evidence" value="ECO:0007669"/>
    <property type="project" value="UniProtKB-ARBA"/>
</dbReference>
<dbReference type="Pfam" id="PF04183">
    <property type="entry name" value="IucA_IucC"/>
    <property type="match status" value="1"/>
</dbReference>
<dbReference type="InterPro" id="IPR037455">
    <property type="entry name" value="LucA/IucC-like"/>
</dbReference>
<dbReference type="GO" id="GO:0019290">
    <property type="term" value="P:siderophore biosynthetic process"/>
    <property type="evidence" value="ECO:0007669"/>
    <property type="project" value="InterPro"/>
</dbReference>
<gene>
    <name evidence="5" type="ORF">LS41612_01640</name>
</gene>
<evidence type="ECO:0000256" key="1">
    <source>
        <dbReference type="ARBA" id="ARBA00004924"/>
    </source>
</evidence>
<accession>A0A2S0JVB4</accession>
<evidence type="ECO:0000313" key="5">
    <source>
        <dbReference type="EMBL" id="AVK95087.1"/>
    </source>
</evidence>
<evidence type="ECO:0000259" key="4">
    <source>
        <dbReference type="Pfam" id="PF06276"/>
    </source>
</evidence>
<protein>
    <submittedName>
        <fullName evidence="5">IucA/IucC family siderophore biosynthesis protein</fullName>
    </submittedName>
</protein>